<dbReference type="AlphaFoldDB" id="A0A0H3AMQ3"/>
<dbReference type="KEGG" id="vco:VC0395_A0774"/>
<accession>A0A0H3AMQ3</accession>
<dbReference type="PATRIC" id="fig|345073.21.peg.1127"/>
<dbReference type="KEGG" id="vco:VC0395_A0663"/>
<evidence type="ECO:0000313" key="3">
    <source>
        <dbReference type="Proteomes" id="UP000000249"/>
    </source>
</evidence>
<name>A0A0H3AMQ3_VIBC3</name>
<dbReference type="RefSeq" id="WP_000040558.1">
    <property type="nucleotide sequence ID" value="NC_009457.1"/>
</dbReference>
<proteinExistence type="predicted"/>
<evidence type="ECO:0000313" key="1">
    <source>
        <dbReference type="EMBL" id="ABQ20540.1"/>
    </source>
</evidence>
<dbReference type="KEGG" id="vcr:VC395_1271"/>
<dbReference type="InterPro" id="IPR009363">
    <property type="entry name" value="Phage_Mu_Gp16"/>
</dbReference>
<gene>
    <name evidence="1" type="ordered locus">VC0395_A0663</name>
    <name evidence="2" type="ordered locus">VC0395_A0774</name>
</gene>
<dbReference type="OrthoDB" id="7360086at2"/>
<reference evidence="2 3" key="1">
    <citation type="submission" date="2007-03" db="EMBL/GenBank/DDBJ databases">
        <authorList>
            <person name="Heidelberg J."/>
        </authorList>
    </citation>
    <scope>NUCLEOTIDE SEQUENCE [LARGE SCALE GENOMIC DNA]</scope>
    <source>
        <strain evidence="3">ATCC 39541 / Classical Ogawa 395 / O395</strain>
        <strain evidence="2">O395</strain>
    </source>
</reference>
<dbReference type="EMBL" id="CP000627">
    <property type="protein sequence ID" value="ABQ22171.1"/>
    <property type="molecule type" value="Genomic_DNA"/>
</dbReference>
<organism evidence="2 3">
    <name type="scientific">Vibrio cholerae serotype O1 (strain ATCC 39541 / Classical Ogawa 395 / O395)</name>
    <dbReference type="NCBI Taxonomy" id="345073"/>
    <lineage>
        <taxon>Bacteria</taxon>
        <taxon>Pseudomonadati</taxon>
        <taxon>Pseudomonadota</taxon>
        <taxon>Gammaproteobacteria</taxon>
        <taxon>Vibrionales</taxon>
        <taxon>Vibrionaceae</taxon>
        <taxon>Vibrio</taxon>
    </lineage>
</organism>
<dbReference type="EMBL" id="CP000627">
    <property type="protein sequence ID" value="ABQ20540.1"/>
    <property type="molecule type" value="Genomic_DNA"/>
</dbReference>
<evidence type="ECO:0000313" key="2">
    <source>
        <dbReference type="EMBL" id="ABQ22171.1"/>
    </source>
</evidence>
<protein>
    <submittedName>
        <fullName evidence="2">Protein gp16</fullName>
    </submittedName>
</protein>
<dbReference type="Proteomes" id="UP000000249">
    <property type="component" value="Chromosome 1"/>
</dbReference>
<dbReference type="KEGG" id="vcr:VC395_1160"/>
<dbReference type="eggNOG" id="COG4382">
    <property type="taxonomic scope" value="Bacteria"/>
</dbReference>
<sequence>MSKLLKLVQIGKRELQLSDEAYRDLLEEVTGQRSSRGLNDFKLRKMVDRMKSLGFVPQTKSTQPQAKATKPRALEVTKLRAIWITMHKQGFVKNGSDAALDAYVKRMTSITNGGKGIERAAWLKSEEAYVVLESLKRWHYRLMSEAIVAAGGRIPSNDNCTGPAGYDKLAYYYQHDFMRWLEKKKEQQNDYI</sequence>
<dbReference type="Pfam" id="PF06252">
    <property type="entry name" value="GemA"/>
    <property type="match status" value="1"/>
</dbReference>